<feature type="compositionally biased region" description="Polar residues" evidence="1">
    <location>
        <begin position="35"/>
        <end position="58"/>
    </location>
</feature>
<proteinExistence type="predicted"/>
<feature type="compositionally biased region" description="Basic and acidic residues" evidence="1">
    <location>
        <begin position="23"/>
        <end position="32"/>
    </location>
</feature>
<keyword evidence="3" id="KW-1185">Reference proteome</keyword>
<accession>A0A165LTF2</accession>
<dbReference type="AlphaFoldDB" id="A0A165LTF2"/>
<dbReference type="InParanoid" id="A0A165LTF2"/>
<sequence length="58" mass="5845">MSSGTNNSSTGSTVSDVTSADISETRTRRGRDSANAGSTTTQTVSADKTKSTDTSAAK</sequence>
<feature type="region of interest" description="Disordered" evidence="1">
    <location>
        <begin position="1"/>
        <end position="58"/>
    </location>
</feature>
<evidence type="ECO:0000256" key="1">
    <source>
        <dbReference type="SAM" id="MobiDB-lite"/>
    </source>
</evidence>
<evidence type="ECO:0000313" key="3">
    <source>
        <dbReference type="Proteomes" id="UP000077266"/>
    </source>
</evidence>
<evidence type="ECO:0000313" key="2">
    <source>
        <dbReference type="EMBL" id="KZV98298.1"/>
    </source>
</evidence>
<dbReference type="Proteomes" id="UP000077266">
    <property type="component" value="Unassembled WGS sequence"/>
</dbReference>
<gene>
    <name evidence="2" type="ORF">EXIGLDRAFT_313288</name>
</gene>
<organism evidence="2 3">
    <name type="scientific">Exidia glandulosa HHB12029</name>
    <dbReference type="NCBI Taxonomy" id="1314781"/>
    <lineage>
        <taxon>Eukaryota</taxon>
        <taxon>Fungi</taxon>
        <taxon>Dikarya</taxon>
        <taxon>Basidiomycota</taxon>
        <taxon>Agaricomycotina</taxon>
        <taxon>Agaricomycetes</taxon>
        <taxon>Auriculariales</taxon>
        <taxon>Exidiaceae</taxon>
        <taxon>Exidia</taxon>
    </lineage>
</organism>
<reference evidence="2 3" key="1">
    <citation type="journal article" date="2016" name="Mol. Biol. Evol.">
        <title>Comparative Genomics of Early-Diverging Mushroom-Forming Fungi Provides Insights into the Origins of Lignocellulose Decay Capabilities.</title>
        <authorList>
            <person name="Nagy L.G."/>
            <person name="Riley R."/>
            <person name="Tritt A."/>
            <person name="Adam C."/>
            <person name="Daum C."/>
            <person name="Floudas D."/>
            <person name="Sun H."/>
            <person name="Yadav J.S."/>
            <person name="Pangilinan J."/>
            <person name="Larsson K.H."/>
            <person name="Matsuura K."/>
            <person name="Barry K."/>
            <person name="Labutti K."/>
            <person name="Kuo R."/>
            <person name="Ohm R.A."/>
            <person name="Bhattacharya S.S."/>
            <person name="Shirouzu T."/>
            <person name="Yoshinaga Y."/>
            <person name="Martin F.M."/>
            <person name="Grigoriev I.V."/>
            <person name="Hibbett D.S."/>
        </authorList>
    </citation>
    <scope>NUCLEOTIDE SEQUENCE [LARGE SCALE GENOMIC DNA]</scope>
    <source>
        <strain evidence="2 3">HHB12029</strain>
    </source>
</reference>
<protein>
    <submittedName>
        <fullName evidence="2">Uncharacterized protein</fullName>
    </submittedName>
</protein>
<feature type="compositionally biased region" description="Low complexity" evidence="1">
    <location>
        <begin position="1"/>
        <end position="19"/>
    </location>
</feature>
<name>A0A165LTF2_EXIGL</name>
<dbReference type="EMBL" id="KV425920">
    <property type="protein sequence ID" value="KZV98298.1"/>
    <property type="molecule type" value="Genomic_DNA"/>
</dbReference>